<feature type="compositionally biased region" description="Basic and acidic residues" evidence="1">
    <location>
        <begin position="73"/>
        <end position="84"/>
    </location>
</feature>
<dbReference type="AlphaFoldDB" id="A0ABD1WWD1"/>
<reference evidence="3" key="1">
    <citation type="submission" date="2024-07" db="EMBL/GenBank/DDBJ databases">
        <title>Two chromosome-level genome assemblies of Korean endemic species Abeliophyllum distichum and Forsythia ovata (Oleaceae).</title>
        <authorList>
            <person name="Jang H."/>
        </authorList>
    </citation>
    <scope>NUCLEOTIDE SEQUENCE [LARGE SCALE GENOMIC DNA]</scope>
</reference>
<dbReference type="EMBL" id="JBFOLJ010000002">
    <property type="protein sequence ID" value="KAL2554009.1"/>
    <property type="molecule type" value="Genomic_DNA"/>
</dbReference>
<protein>
    <submittedName>
        <fullName evidence="2">Uncharacterized protein</fullName>
    </submittedName>
</protein>
<evidence type="ECO:0000313" key="2">
    <source>
        <dbReference type="EMBL" id="KAL2554009.1"/>
    </source>
</evidence>
<gene>
    <name evidence="2" type="ORF">Fot_07628</name>
</gene>
<sequence length="115" mass="12747">MLATVAIFLPPDFSSVNRHMLELVSGRGDGVKYVVPMLLVVNSGEWIWGSARAQSHLTSREATKKKFPLASHPKQEQNPDERNFSRAHVSPLESTSRSSKSLKPSKASTTKARKM</sequence>
<feature type="compositionally biased region" description="Low complexity" evidence="1">
    <location>
        <begin position="90"/>
        <end position="115"/>
    </location>
</feature>
<feature type="region of interest" description="Disordered" evidence="1">
    <location>
        <begin position="59"/>
        <end position="115"/>
    </location>
</feature>
<name>A0ABD1WWD1_9LAMI</name>
<evidence type="ECO:0000256" key="1">
    <source>
        <dbReference type="SAM" id="MobiDB-lite"/>
    </source>
</evidence>
<keyword evidence="3" id="KW-1185">Reference proteome</keyword>
<proteinExistence type="predicted"/>
<organism evidence="2 3">
    <name type="scientific">Forsythia ovata</name>
    <dbReference type="NCBI Taxonomy" id="205694"/>
    <lineage>
        <taxon>Eukaryota</taxon>
        <taxon>Viridiplantae</taxon>
        <taxon>Streptophyta</taxon>
        <taxon>Embryophyta</taxon>
        <taxon>Tracheophyta</taxon>
        <taxon>Spermatophyta</taxon>
        <taxon>Magnoliopsida</taxon>
        <taxon>eudicotyledons</taxon>
        <taxon>Gunneridae</taxon>
        <taxon>Pentapetalae</taxon>
        <taxon>asterids</taxon>
        <taxon>lamiids</taxon>
        <taxon>Lamiales</taxon>
        <taxon>Oleaceae</taxon>
        <taxon>Forsythieae</taxon>
        <taxon>Forsythia</taxon>
    </lineage>
</organism>
<accession>A0ABD1WWD1</accession>
<dbReference type="Proteomes" id="UP001604277">
    <property type="component" value="Unassembled WGS sequence"/>
</dbReference>
<evidence type="ECO:0000313" key="3">
    <source>
        <dbReference type="Proteomes" id="UP001604277"/>
    </source>
</evidence>
<comment type="caution">
    <text evidence="2">The sequence shown here is derived from an EMBL/GenBank/DDBJ whole genome shotgun (WGS) entry which is preliminary data.</text>
</comment>